<sequence>MDEQERINREIQQLEHEIKESTRRTLRIEQFSEQNKFKRPLVTPQTLDGTTPLMDFQAHFKEKGLYLAVSLRGQAQQLLGSGAPDYDKLMDLPICYKCVEIGHFKRVCPNSKPKLSETRIGPPHGPGVGQ</sequence>
<keyword evidence="4" id="KW-1185">Reference proteome</keyword>
<evidence type="ECO:0000256" key="1">
    <source>
        <dbReference type="PROSITE-ProRule" id="PRU00047"/>
    </source>
</evidence>
<proteinExistence type="predicted"/>
<gene>
    <name evidence="3" type="ORF">ACJMK2_003415</name>
</gene>
<dbReference type="GO" id="GO:0008270">
    <property type="term" value="F:zinc ion binding"/>
    <property type="evidence" value="ECO:0007669"/>
    <property type="project" value="UniProtKB-KW"/>
</dbReference>
<dbReference type="SUPFAM" id="SSF57756">
    <property type="entry name" value="Retrovirus zinc finger-like domains"/>
    <property type="match status" value="1"/>
</dbReference>
<keyword evidence="1" id="KW-0862">Zinc</keyword>
<keyword evidence="1" id="KW-0863">Zinc-finger</keyword>
<keyword evidence="1" id="KW-0479">Metal-binding</keyword>
<organism evidence="3 4">
    <name type="scientific">Sinanodonta woodiana</name>
    <name type="common">Chinese pond mussel</name>
    <name type="synonym">Anodonta woodiana</name>
    <dbReference type="NCBI Taxonomy" id="1069815"/>
    <lineage>
        <taxon>Eukaryota</taxon>
        <taxon>Metazoa</taxon>
        <taxon>Spiralia</taxon>
        <taxon>Lophotrochozoa</taxon>
        <taxon>Mollusca</taxon>
        <taxon>Bivalvia</taxon>
        <taxon>Autobranchia</taxon>
        <taxon>Heteroconchia</taxon>
        <taxon>Palaeoheterodonta</taxon>
        <taxon>Unionida</taxon>
        <taxon>Unionoidea</taxon>
        <taxon>Unionidae</taxon>
        <taxon>Unioninae</taxon>
        <taxon>Sinanodonta</taxon>
    </lineage>
</organism>
<dbReference type="SMART" id="SM00343">
    <property type="entry name" value="ZnF_C2HC"/>
    <property type="match status" value="1"/>
</dbReference>
<protein>
    <recommendedName>
        <fullName evidence="2">CCHC-type domain-containing protein</fullName>
    </recommendedName>
</protein>
<dbReference type="EMBL" id="JBJQND010000001">
    <property type="protein sequence ID" value="KAL3891152.1"/>
    <property type="molecule type" value="Genomic_DNA"/>
</dbReference>
<dbReference type="Gene3D" id="4.10.60.10">
    <property type="entry name" value="Zinc finger, CCHC-type"/>
    <property type="match status" value="1"/>
</dbReference>
<evidence type="ECO:0000313" key="3">
    <source>
        <dbReference type="EMBL" id="KAL3891152.1"/>
    </source>
</evidence>
<dbReference type="PROSITE" id="PS50158">
    <property type="entry name" value="ZF_CCHC"/>
    <property type="match status" value="1"/>
</dbReference>
<comment type="caution">
    <text evidence="3">The sequence shown here is derived from an EMBL/GenBank/DDBJ whole genome shotgun (WGS) entry which is preliminary data.</text>
</comment>
<feature type="domain" description="CCHC-type" evidence="2">
    <location>
        <begin position="95"/>
        <end position="110"/>
    </location>
</feature>
<evidence type="ECO:0000313" key="4">
    <source>
        <dbReference type="Proteomes" id="UP001634394"/>
    </source>
</evidence>
<name>A0ABD3XY65_SINWO</name>
<evidence type="ECO:0000259" key="2">
    <source>
        <dbReference type="PROSITE" id="PS50158"/>
    </source>
</evidence>
<accession>A0ABD3XY65</accession>
<dbReference type="InterPro" id="IPR001878">
    <property type="entry name" value="Znf_CCHC"/>
</dbReference>
<dbReference type="InterPro" id="IPR036875">
    <property type="entry name" value="Znf_CCHC_sf"/>
</dbReference>
<dbReference type="AlphaFoldDB" id="A0ABD3XY65"/>
<reference evidence="3 4" key="1">
    <citation type="submission" date="2024-11" db="EMBL/GenBank/DDBJ databases">
        <title>Chromosome-level genome assembly of the freshwater bivalve Anodonta woodiana.</title>
        <authorList>
            <person name="Chen X."/>
        </authorList>
    </citation>
    <scope>NUCLEOTIDE SEQUENCE [LARGE SCALE GENOMIC DNA]</scope>
    <source>
        <strain evidence="3">MN2024</strain>
        <tissue evidence="3">Gills</tissue>
    </source>
</reference>
<dbReference type="Proteomes" id="UP001634394">
    <property type="component" value="Unassembled WGS sequence"/>
</dbReference>